<dbReference type="Proteomes" id="UP001054252">
    <property type="component" value="Unassembled WGS sequence"/>
</dbReference>
<dbReference type="EMBL" id="BPVZ01000127">
    <property type="protein sequence ID" value="GKV38338.1"/>
    <property type="molecule type" value="Genomic_DNA"/>
</dbReference>
<dbReference type="PROSITE" id="PS50089">
    <property type="entry name" value="ZF_RING_2"/>
    <property type="match status" value="1"/>
</dbReference>
<dbReference type="InterPro" id="IPR027370">
    <property type="entry name" value="Znf-RING_euk"/>
</dbReference>
<dbReference type="SMART" id="SM00184">
    <property type="entry name" value="RING"/>
    <property type="match status" value="1"/>
</dbReference>
<dbReference type="InterPro" id="IPR045103">
    <property type="entry name" value="RNF5/RNF185-like"/>
</dbReference>
<dbReference type="GO" id="GO:0006511">
    <property type="term" value="P:ubiquitin-dependent protein catabolic process"/>
    <property type="evidence" value="ECO:0007669"/>
    <property type="project" value="UniProtKB-UniRule"/>
</dbReference>
<dbReference type="InterPro" id="IPR001841">
    <property type="entry name" value="Znf_RING"/>
</dbReference>
<dbReference type="Gene3D" id="3.30.40.10">
    <property type="entry name" value="Zinc/RING finger domain, C3HC4 (zinc finger)"/>
    <property type="match status" value="1"/>
</dbReference>
<gene>
    <name evidence="14" type="ORF">SLEP1_g46260</name>
</gene>
<keyword evidence="5 11" id="KW-0479">Metal-binding</keyword>
<evidence type="ECO:0000256" key="5">
    <source>
        <dbReference type="ARBA" id="ARBA00022723"/>
    </source>
</evidence>
<dbReference type="InterPro" id="IPR013083">
    <property type="entry name" value="Znf_RING/FYVE/PHD"/>
</dbReference>
<evidence type="ECO:0000313" key="15">
    <source>
        <dbReference type="Proteomes" id="UP001054252"/>
    </source>
</evidence>
<protein>
    <recommendedName>
        <fullName evidence="11">E3 ubiquitin-protein ligase RMA</fullName>
        <ecNumber evidence="11">2.3.2.27</ecNumber>
    </recommendedName>
    <alternativeName>
        <fullName evidence="11">Protein RING membrane-anchor</fullName>
    </alternativeName>
    <alternativeName>
        <fullName evidence="11">RING-type E3 ubiquitin transferase RMA</fullName>
    </alternativeName>
</protein>
<dbReference type="GO" id="GO:0005789">
    <property type="term" value="C:endoplasmic reticulum membrane"/>
    <property type="evidence" value="ECO:0007669"/>
    <property type="project" value="UniProtKB-SubCell"/>
</dbReference>
<evidence type="ECO:0000256" key="6">
    <source>
        <dbReference type="ARBA" id="ARBA00022771"/>
    </source>
</evidence>
<feature type="region of interest" description="Disordered" evidence="12">
    <location>
        <begin position="1"/>
        <end position="39"/>
    </location>
</feature>
<feature type="transmembrane region" description="Helical" evidence="11">
    <location>
        <begin position="235"/>
        <end position="253"/>
    </location>
</feature>
<comment type="caution">
    <text evidence="14">The sequence shown here is derived from an EMBL/GenBank/DDBJ whole genome shotgun (WGS) entry which is preliminary data.</text>
</comment>
<dbReference type="Pfam" id="PF13445">
    <property type="entry name" value="zf-RING_UBOX"/>
    <property type="match status" value="1"/>
</dbReference>
<evidence type="ECO:0000256" key="4">
    <source>
        <dbReference type="ARBA" id="ARBA00022679"/>
    </source>
</evidence>
<dbReference type="PANTHER" id="PTHR12313">
    <property type="entry name" value="E3 UBIQUITIN-PROTEIN LIGASE RNF5-RELATED"/>
    <property type="match status" value="1"/>
</dbReference>
<reference evidence="14 15" key="1">
    <citation type="journal article" date="2021" name="Commun. Biol.">
        <title>The genome of Shorea leprosula (Dipterocarpaceae) highlights the ecological relevance of drought in aseasonal tropical rainforests.</title>
        <authorList>
            <person name="Ng K.K.S."/>
            <person name="Kobayashi M.J."/>
            <person name="Fawcett J.A."/>
            <person name="Hatakeyama M."/>
            <person name="Paape T."/>
            <person name="Ng C.H."/>
            <person name="Ang C.C."/>
            <person name="Tnah L.H."/>
            <person name="Lee C.T."/>
            <person name="Nishiyama T."/>
            <person name="Sese J."/>
            <person name="O'Brien M.J."/>
            <person name="Copetti D."/>
            <person name="Mohd Noor M.I."/>
            <person name="Ong R.C."/>
            <person name="Putra M."/>
            <person name="Sireger I.Z."/>
            <person name="Indrioko S."/>
            <person name="Kosugi Y."/>
            <person name="Izuno A."/>
            <person name="Isagi Y."/>
            <person name="Lee S.L."/>
            <person name="Shimizu K.K."/>
        </authorList>
    </citation>
    <scope>NUCLEOTIDE SEQUENCE [LARGE SCALE GENOMIC DNA]</scope>
    <source>
        <strain evidence="14">214</strain>
    </source>
</reference>
<dbReference type="InterPro" id="IPR017907">
    <property type="entry name" value="Znf_RING_CS"/>
</dbReference>
<comment type="function">
    <text evidence="11">E3 ubiquitin-protein ligase.</text>
</comment>
<evidence type="ECO:0000256" key="9">
    <source>
        <dbReference type="ARBA" id="ARBA00023136"/>
    </source>
</evidence>
<keyword evidence="7 11" id="KW-0833">Ubl conjugation pathway</keyword>
<comment type="subcellular location">
    <subcellularLocation>
        <location evidence="2">Endomembrane system</location>
    </subcellularLocation>
    <subcellularLocation>
        <location evidence="11">Endoplasmic reticulum membrane</location>
        <topology evidence="11">Single-pass type IV membrane protein</topology>
    </subcellularLocation>
</comment>
<keyword evidence="11" id="KW-0256">Endoplasmic reticulum</keyword>
<keyword evidence="15" id="KW-1185">Reference proteome</keyword>
<comment type="catalytic activity">
    <reaction evidence="1 11">
        <text>S-ubiquitinyl-[E2 ubiquitin-conjugating enzyme]-L-cysteine + [acceptor protein]-L-lysine = [E2 ubiquitin-conjugating enzyme]-L-cysteine + N(6)-ubiquitinyl-[acceptor protein]-L-lysine.</text>
        <dbReference type="EC" id="2.3.2.27"/>
    </reaction>
</comment>
<sequence length="254" mass="28553">MEQNFFESSTNSESHGDFSPKQKRCSITAPRRDPEKDGSSFECNICLDSAEDPVVTVCGHLYCWPCIYQWLHVQSSLSEDQQEQKCPVCKTDISPSLLVPLYGRGTSSEFESKKPHLGLHIPPRPQPSGLITSISHPSPQLHENFYHSHSQSFLHQQYFPHTYGGYAAMASSNLGSTPMTNLFNPTIAMFGEMVYAGFFGSSGTSLSAQPHQNSYPFLGNNNLRMRRHEMQLDKSLSRVCIFLFCCIILCLLLF</sequence>
<evidence type="ECO:0000256" key="1">
    <source>
        <dbReference type="ARBA" id="ARBA00000900"/>
    </source>
</evidence>
<evidence type="ECO:0000259" key="13">
    <source>
        <dbReference type="PROSITE" id="PS50089"/>
    </source>
</evidence>
<dbReference type="SUPFAM" id="SSF57850">
    <property type="entry name" value="RING/U-box"/>
    <property type="match status" value="1"/>
</dbReference>
<evidence type="ECO:0000256" key="7">
    <source>
        <dbReference type="ARBA" id="ARBA00022786"/>
    </source>
</evidence>
<comment type="domain">
    <text evidence="11">The RING-type zinc finger domain is responsible for E3 ligase activity.</text>
</comment>
<proteinExistence type="predicted"/>
<evidence type="ECO:0000256" key="2">
    <source>
        <dbReference type="ARBA" id="ARBA00004308"/>
    </source>
</evidence>
<dbReference type="AlphaFoldDB" id="A0AAV5LMD0"/>
<keyword evidence="11" id="KW-1133">Transmembrane helix</keyword>
<keyword evidence="11" id="KW-0812">Transmembrane</keyword>
<feature type="domain" description="RING-type" evidence="13">
    <location>
        <begin position="43"/>
        <end position="90"/>
    </location>
</feature>
<evidence type="ECO:0000256" key="12">
    <source>
        <dbReference type="SAM" id="MobiDB-lite"/>
    </source>
</evidence>
<dbReference type="EC" id="2.3.2.27" evidence="11"/>
<keyword evidence="9 11" id="KW-0472">Membrane</keyword>
<evidence type="ECO:0000256" key="11">
    <source>
        <dbReference type="RuleBase" id="RU369090"/>
    </source>
</evidence>
<feature type="compositionally biased region" description="Polar residues" evidence="12">
    <location>
        <begin position="1"/>
        <end position="13"/>
    </location>
</feature>
<comment type="pathway">
    <text evidence="3 11">Protein modification; protein ubiquitination.</text>
</comment>
<evidence type="ECO:0000256" key="8">
    <source>
        <dbReference type="ARBA" id="ARBA00022833"/>
    </source>
</evidence>
<keyword evidence="8 11" id="KW-0862">Zinc</keyword>
<dbReference type="GO" id="GO:0008270">
    <property type="term" value="F:zinc ion binding"/>
    <property type="evidence" value="ECO:0007669"/>
    <property type="project" value="UniProtKB-KW"/>
</dbReference>
<dbReference type="PROSITE" id="PS00518">
    <property type="entry name" value="ZF_RING_1"/>
    <property type="match status" value="1"/>
</dbReference>
<evidence type="ECO:0000256" key="10">
    <source>
        <dbReference type="PROSITE-ProRule" id="PRU00175"/>
    </source>
</evidence>
<keyword evidence="6 10" id="KW-0863">Zinc-finger</keyword>
<evidence type="ECO:0000256" key="3">
    <source>
        <dbReference type="ARBA" id="ARBA00004906"/>
    </source>
</evidence>
<accession>A0AAV5LMD0</accession>
<dbReference type="GO" id="GO:0061630">
    <property type="term" value="F:ubiquitin protein ligase activity"/>
    <property type="evidence" value="ECO:0007669"/>
    <property type="project" value="UniProtKB-UniRule"/>
</dbReference>
<feature type="compositionally biased region" description="Basic and acidic residues" evidence="12">
    <location>
        <begin position="30"/>
        <end position="39"/>
    </location>
</feature>
<keyword evidence="4 11" id="KW-0808">Transferase</keyword>
<name>A0AAV5LMD0_9ROSI</name>
<evidence type="ECO:0000313" key="14">
    <source>
        <dbReference type="EMBL" id="GKV38338.1"/>
    </source>
</evidence>
<organism evidence="14 15">
    <name type="scientific">Rubroshorea leprosula</name>
    <dbReference type="NCBI Taxonomy" id="152421"/>
    <lineage>
        <taxon>Eukaryota</taxon>
        <taxon>Viridiplantae</taxon>
        <taxon>Streptophyta</taxon>
        <taxon>Embryophyta</taxon>
        <taxon>Tracheophyta</taxon>
        <taxon>Spermatophyta</taxon>
        <taxon>Magnoliopsida</taxon>
        <taxon>eudicotyledons</taxon>
        <taxon>Gunneridae</taxon>
        <taxon>Pentapetalae</taxon>
        <taxon>rosids</taxon>
        <taxon>malvids</taxon>
        <taxon>Malvales</taxon>
        <taxon>Dipterocarpaceae</taxon>
        <taxon>Rubroshorea</taxon>
    </lineage>
</organism>